<dbReference type="GO" id="GO:0008270">
    <property type="term" value="F:zinc ion binding"/>
    <property type="evidence" value="ECO:0007669"/>
    <property type="project" value="UniProtKB-KW"/>
</dbReference>
<keyword evidence="1" id="KW-0863">Zinc-finger</keyword>
<evidence type="ECO:0000256" key="2">
    <source>
        <dbReference type="SAM" id="MobiDB-lite"/>
    </source>
</evidence>
<feature type="compositionally biased region" description="Polar residues" evidence="2">
    <location>
        <begin position="216"/>
        <end position="231"/>
    </location>
</feature>
<dbReference type="Gramene" id="PVH34169">
    <property type="protein sequence ID" value="PVH34169"/>
    <property type="gene ID" value="PAHAL_8G161700"/>
</dbReference>
<dbReference type="Gene3D" id="4.10.60.10">
    <property type="entry name" value="Zinc finger, CCHC-type"/>
    <property type="match status" value="1"/>
</dbReference>
<accession>A0A2T8I902</accession>
<dbReference type="SUPFAM" id="SSF57756">
    <property type="entry name" value="Retrovirus zinc finger-like domains"/>
    <property type="match status" value="1"/>
</dbReference>
<dbReference type="GO" id="GO:0003676">
    <property type="term" value="F:nucleic acid binding"/>
    <property type="evidence" value="ECO:0007669"/>
    <property type="project" value="InterPro"/>
</dbReference>
<organism evidence="4">
    <name type="scientific">Panicum hallii</name>
    <dbReference type="NCBI Taxonomy" id="206008"/>
    <lineage>
        <taxon>Eukaryota</taxon>
        <taxon>Viridiplantae</taxon>
        <taxon>Streptophyta</taxon>
        <taxon>Embryophyta</taxon>
        <taxon>Tracheophyta</taxon>
        <taxon>Spermatophyta</taxon>
        <taxon>Magnoliopsida</taxon>
        <taxon>Liliopsida</taxon>
        <taxon>Poales</taxon>
        <taxon>Poaceae</taxon>
        <taxon>PACMAD clade</taxon>
        <taxon>Panicoideae</taxon>
        <taxon>Panicodae</taxon>
        <taxon>Paniceae</taxon>
        <taxon>Panicinae</taxon>
        <taxon>Panicum</taxon>
        <taxon>Panicum sect. Panicum</taxon>
    </lineage>
</organism>
<reference evidence="4" key="1">
    <citation type="submission" date="2018-04" db="EMBL/GenBank/DDBJ databases">
        <title>WGS assembly of Panicum hallii.</title>
        <authorList>
            <person name="Lovell J."/>
            <person name="Jenkins J."/>
            <person name="Lowry D."/>
            <person name="Mamidi S."/>
            <person name="Sreedasyam A."/>
            <person name="Weng X."/>
            <person name="Barry K."/>
            <person name="Bonette J."/>
            <person name="Campitelli B."/>
            <person name="Daum C."/>
            <person name="Gordon S."/>
            <person name="Gould B."/>
            <person name="Lipzen A."/>
            <person name="Macqueen A."/>
            <person name="Palacio-Mejia J."/>
            <person name="Plott C."/>
            <person name="Shakirov E."/>
            <person name="Shu S."/>
            <person name="Yoshinaga Y."/>
            <person name="Zane M."/>
            <person name="Rokhsar D."/>
            <person name="Grimwood J."/>
            <person name="Schmutz J."/>
            <person name="Juenger T."/>
        </authorList>
    </citation>
    <scope>NUCLEOTIDE SEQUENCE [LARGE SCALE GENOMIC DNA]</scope>
    <source>
        <strain evidence="4">FIL2</strain>
    </source>
</reference>
<gene>
    <name evidence="4" type="ORF">PAHAL_8G161700</name>
</gene>
<dbReference type="AlphaFoldDB" id="A0A2T8I902"/>
<sequence length="396" mass="45169">MGGRAPRHEVRANDDSLCRVKFSIPPFDGKYDPDAYLTWELSVDQKFACYEFSDDKKVRAATSEFTDFASVWWHEYQTKNPTTIPQTWNALKRIMRNHFVPSYHARDLLHKLQQLRQGNKSVEEYYQELQIGMMRCGLVENEEAAMARFLGGLTREIQDILAYKEYTNVTRLFHLACKAEREVQGRRTRTNTPTDTSNRLSMTTSKSAPPHATDTVKGSTQAAPKTSSSLASTGRMKDIQCLQCKGFGHVRKDCPSKRVLIVRENGEYSSASDLDDETYAMLAAKDARKGNDDEEHIGAEHAEHYESLVVRRVLSTQMSQAEQNQQHNLFQTKCVVLERSCRIIIDGGSCNNLASTTMVEKLGMKTLPHPHPYYIQWFNDSEVCFTPYVSRCYFAG</sequence>
<dbReference type="InterPro" id="IPR005162">
    <property type="entry name" value="Retrotrans_gag_dom"/>
</dbReference>
<dbReference type="EMBL" id="CM008053">
    <property type="protein sequence ID" value="PVH34169.1"/>
    <property type="molecule type" value="Genomic_DNA"/>
</dbReference>
<proteinExistence type="predicted"/>
<evidence type="ECO:0000313" key="4">
    <source>
        <dbReference type="EMBL" id="PVH34169.1"/>
    </source>
</evidence>
<feature type="domain" description="CCHC-type" evidence="3">
    <location>
        <begin position="241"/>
        <end position="256"/>
    </location>
</feature>
<dbReference type="CDD" id="cd00303">
    <property type="entry name" value="retropepsin_like"/>
    <property type="match status" value="1"/>
</dbReference>
<dbReference type="PANTHER" id="PTHR35046">
    <property type="entry name" value="ZINC KNUCKLE (CCHC-TYPE) FAMILY PROTEIN"/>
    <property type="match status" value="1"/>
</dbReference>
<dbReference type="PROSITE" id="PS50158">
    <property type="entry name" value="ZF_CCHC"/>
    <property type="match status" value="1"/>
</dbReference>
<protein>
    <recommendedName>
        <fullName evidence="3">CCHC-type domain-containing protein</fullName>
    </recommendedName>
</protein>
<feature type="region of interest" description="Disordered" evidence="2">
    <location>
        <begin position="182"/>
        <end position="231"/>
    </location>
</feature>
<dbReference type="Pfam" id="PF03732">
    <property type="entry name" value="Retrotrans_gag"/>
    <property type="match status" value="1"/>
</dbReference>
<feature type="compositionally biased region" description="Polar residues" evidence="2">
    <location>
        <begin position="190"/>
        <end position="207"/>
    </location>
</feature>
<dbReference type="InterPro" id="IPR036875">
    <property type="entry name" value="Znf_CCHC_sf"/>
</dbReference>
<dbReference type="PANTHER" id="PTHR35046:SF9">
    <property type="entry name" value="RNA-DIRECTED DNA POLYMERASE"/>
    <property type="match status" value="1"/>
</dbReference>
<evidence type="ECO:0000256" key="1">
    <source>
        <dbReference type="PROSITE-ProRule" id="PRU00047"/>
    </source>
</evidence>
<keyword evidence="1" id="KW-0479">Metal-binding</keyword>
<name>A0A2T8I902_9POAL</name>
<dbReference type="SMART" id="SM00343">
    <property type="entry name" value="ZnF_C2HC"/>
    <property type="match status" value="1"/>
</dbReference>
<dbReference type="Proteomes" id="UP000243499">
    <property type="component" value="Chromosome 8"/>
</dbReference>
<evidence type="ECO:0000259" key="3">
    <source>
        <dbReference type="PROSITE" id="PS50158"/>
    </source>
</evidence>
<keyword evidence="1" id="KW-0862">Zinc</keyword>
<dbReference type="InterPro" id="IPR001878">
    <property type="entry name" value="Znf_CCHC"/>
</dbReference>